<dbReference type="VEuPathDB" id="FungiDB:RhiirA1_465969"/>
<dbReference type="VEuPathDB" id="FungiDB:RhiirFUN_000180"/>
<dbReference type="VEuPathDB" id="FungiDB:RhiirFUN_018520"/>
<name>A0A2N0NJQ7_9GLOM</name>
<dbReference type="Proteomes" id="UP000232722">
    <property type="component" value="Unassembled WGS sequence"/>
</dbReference>
<gene>
    <name evidence="1" type="ORF">RhiirA5_438002</name>
</gene>
<dbReference type="InterPro" id="IPR036397">
    <property type="entry name" value="RNaseH_sf"/>
</dbReference>
<reference evidence="1 2" key="1">
    <citation type="submission" date="2016-04" db="EMBL/GenBank/DDBJ databases">
        <title>Genome analyses suggest a sexual origin of heterokaryosis in a supposedly ancient asexual fungus.</title>
        <authorList>
            <person name="Ropars J."/>
            <person name="Sedzielewska K."/>
            <person name="Noel J."/>
            <person name="Charron P."/>
            <person name="Farinelli L."/>
            <person name="Marton T."/>
            <person name="Kruger M."/>
            <person name="Pelin A."/>
            <person name="Brachmann A."/>
            <person name="Corradi N."/>
        </authorList>
    </citation>
    <scope>NUCLEOTIDE SEQUENCE [LARGE SCALE GENOMIC DNA]</scope>
    <source>
        <strain evidence="1 2">A5</strain>
    </source>
</reference>
<dbReference type="VEuPathDB" id="FungiDB:FUN_015582"/>
<dbReference type="EMBL" id="LLXJ01005532">
    <property type="protein sequence ID" value="PKB94808.1"/>
    <property type="molecule type" value="Genomic_DNA"/>
</dbReference>
<dbReference type="SUPFAM" id="SSF53098">
    <property type="entry name" value="Ribonuclease H-like"/>
    <property type="match status" value="1"/>
</dbReference>
<dbReference type="InterPro" id="IPR012337">
    <property type="entry name" value="RNaseH-like_sf"/>
</dbReference>
<dbReference type="Gene3D" id="3.30.420.10">
    <property type="entry name" value="Ribonuclease H-like superfamily/Ribonuclease H"/>
    <property type="match status" value="1"/>
</dbReference>
<reference evidence="1 2" key="2">
    <citation type="submission" date="2017-09" db="EMBL/GenBank/DDBJ databases">
        <title>Extensive intraspecific genome diversity in a model arbuscular mycorrhizal fungus.</title>
        <authorList>
            <person name="Chen E.C."/>
            <person name="Morin E."/>
            <person name="Beaudet D."/>
            <person name="Noel J."/>
            <person name="Ndikumana S."/>
            <person name="Charron P."/>
            <person name="St-Onge C."/>
            <person name="Giorgi J."/>
            <person name="Grigoriev I.V."/>
            <person name="Roux C."/>
            <person name="Martin F.M."/>
            <person name="Corradi N."/>
        </authorList>
    </citation>
    <scope>NUCLEOTIDE SEQUENCE [LARGE SCALE GENOMIC DNA]</scope>
    <source>
        <strain evidence="1 2">A5</strain>
    </source>
</reference>
<organism evidence="1 2">
    <name type="scientific">Rhizophagus irregularis</name>
    <dbReference type="NCBI Taxonomy" id="588596"/>
    <lineage>
        <taxon>Eukaryota</taxon>
        <taxon>Fungi</taxon>
        <taxon>Fungi incertae sedis</taxon>
        <taxon>Mucoromycota</taxon>
        <taxon>Glomeromycotina</taxon>
        <taxon>Glomeromycetes</taxon>
        <taxon>Glomerales</taxon>
        <taxon>Glomeraceae</taxon>
        <taxon>Rhizophagus</taxon>
    </lineage>
</organism>
<sequence>MGHSWIFSSDLNANINYSGASQEWASSTKAELMAIITALIINNCTLWNTQKHIITTLNLQVTFIKVKAHSGDVMNDAADILAKEGSLSKDYLKINVQHLKTQTCHMIFNNNIIIDRNIRKSTKRIINFQYFDQHLKHKNLHKVKDYALDNVIDWEFSQLWFKYNSFSKPTSEQYFKHISWKIKCSNNNLLTFDILNRNYPELLENFDTCFLCSNNKETNDHLWNCSQVLTIITPIFEEFHKKFKTLITSESDSLYALYSDAITRNSVFKWTKKLPKQIQDIPDLHCLLMNFIPNSLTYPFTAAKISKTKMKKLLLNFIYELHKEIYERIWKTRSSYWKEHKRTHNITKSSFIKYRNEHHRNQNDNTYTPQHQNNLEQLNRYHCPLNDSCRQLENDNLWIYLTSSNFLHNLPWISSLNDDLSRFHSTIYNNILLHHI</sequence>
<protein>
    <submittedName>
        <fullName evidence="1">Uncharacterized protein</fullName>
    </submittedName>
</protein>
<evidence type="ECO:0000313" key="2">
    <source>
        <dbReference type="Proteomes" id="UP000232722"/>
    </source>
</evidence>
<dbReference type="AlphaFoldDB" id="A0A2N0NJQ7"/>
<proteinExistence type="predicted"/>
<evidence type="ECO:0000313" key="1">
    <source>
        <dbReference type="EMBL" id="PKB94808.1"/>
    </source>
</evidence>
<dbReference type="GO" id="GO:0003676">
    <property type="term" value="F:nucleic acid binding"/>
    <property type="evidence" value="ECO:0007669"/>
    <property type="project" value="InterPro"/>
</dbReference>
<accession>A0A2N0NJQ7</accession>
<comment type="caution">
    <text evidence="1">The sequence shown here is derived from an EMBL/GenBank/DDBJ whole genome shotgun (WGS) entry which is preliminary data.</text>
</comment>